<accession>A0ACC2S1Z9</accession>
<dbReference type="Proteomes" id="UP001165960">
    <property type="component" value="Unassembled WGS sequence"/>
</dbReference>
<reference evidence="1" key="1">
    <citation type="submission" date="2022-04" db="EMBL/GenBank/DDBJ databases">
        <title>Genome of the entomopathogenic fungus Entomophthora muscae.</title>
        <authorList>
            <person name="Elya C."/>
            <person name="Lovett B.R."/>
            <person name="Lee E."/>
            <person name="Macias A.M."/>
            <person name="Hajek A.E."/>
            <person name="De Bivort B.L."/>
            <person name="Kasson M.T."/>
            <person name="De Fine Licht H.H."/>
            <person name="Stajich J.E."/>
        </authorList>
    </citation>
    <scope>NUCLEOTIDE SEQUENCE</scope>
    <source>
        <strain evidence="1">Berkeley</strain>
    </source>
</reference>
<evidence type="ECO:0000313" key="2">
    <source>
        <dbReference type="Proteomes" id="UP001165960"/>
    </source>
</evidence>
<sequence>MRYGCCETIRAVLVTGCIAKQNSNPEFYYRLTSRVSRPFDVAVSNVTYPCSVFKVCIQPLYGINKMFGKLNGMVVALAALGMTSVIASPQFNARPKALTSFGSFPDETVADEDLSRDESEATPELVWEVPAHTRTEKEIVAELSRGNSTKDTTSLLRELQMVVAKSNPIADSLTDDDEE</sequence>
<name>A0ACC2S1Z9_9FUNG</name>
<dbReference type="EMBL" id="QTSX02005972">
    <property type="protein sequence ID" value="KAJ9056294.1"/>
    <property type="molecule type" value="Genomic_DNA"/>
</dbReference>
<proteinExistence type="predicted"/>
<organism evidence="1 2">
    <name type="scientific">Entomophthora muscae</name>
    <dbReference type="NCBI Taxonomy" id="34485"/>
    <lineage>
        <taxon>Eukaryota</taxon>
        <taxon>Fungi</taxon>
        <taxon>Fungi incertae sedis</taxon>
        <taxon>Zoopagomycota</taxon>
        <taxon>Entomophthoromycotina</taxon>
        <taxon>Entomophthoromycetes</taxon>
        <taxon>Entomophthorales</taxon>
        <taxon>Entomophthoraceae</taxon>
        <taxon>Entomophthora</taxon>
    </lineage>
</organism>
<protein>
    <submittedName>
        <fullName evidence="1">Uncharacterized protein</fullName>
    </submittedName>
</protein>
<comment type="caution">
    <text evidence="1">The sequence shown here is derived from an EMBL/GenBank/DDBJ whole genome shotgun (WGS) entry which is preliminary data.</text>
</comment>
<evidence type="ECO:0000313" key="1">
    <source>
        <dbReference type="EMBL" id="KAJ9056294.1"/>
    </source>
</evidence>
<keyword evidence="2" id="KW-1185">Reference proteome</keyword>
<gene>
    <name evidence="1" type="ORF">DSO57_1034688</name>
</gene>